<evidence type="ECO:0000256" key="1">
    <source>
        <dbReference type="ARBA" id="ARBA00022553"/>
    </source>
</evidence>
<dbReference type="CDD" id="cd00156">
    <property type="entry name" value="REC"/>
    <property type="match status" value="1"/>
</dbReference>
<dbReference type="Proteomes" id="UP001302486">
    <property type="component" value="Chromosome"/>
</dbReference>
<sequence>MTKHKIVIAEDNPTLLLLLKFKLENEGFELLTASDGKEAMALVENQNPDLVLTDIMMPFNDGLEVISHIRNKLKKETPVIIFSTAGQEQMVLKAFELGANDFMPKPFSPEELIVRVKRFLN</sequence>
<dbReference type="SUPFAM" id="SSF52172">
    <property type="entry name" value="CheY-like"/>
    <property type="match status" value="1"/>
</dbReference>
<evidence type="ECO:0000313" key="5">
    <source>
        <dbReference type="Proteomes" id="UP001302486"/>
    </source>
</evidence>
<dbReference type="KEGG" id="hws:RNZ46_12350"/>
<accession>A0AA97EJU4</accession>
<reference evidence="5" key="1">
    <citation type="submission" date="2024-06" db="EMBL/GenBank/DDBJ databases">
        <title>Hwangdonia haimaensis gen. nov., sp. nov., a member of the family Flavobacteriaceae isolated from the haima cold seep.</title>
        <authorList>
            <person name="Li J."/>
        </authorList>
    </citation>
    <scope>NUCLEOTIDE SEQUENCE [LARGE SCALE GENOMIC DNA]</scope>
    <source>
        <strain evidence="5">SCSIO 19198</strain>
    </source>
</reference>
<evidence type="ECO:0000313" key="4">
    <source>
        <dbReference type="EMBL" id="WOD42779.1"/>
    </source>
</evidence>
<keyword evidence="5" id="KW-1185">Reference proteome</keyword>
<dbReference type="InterPro" id="IPR050595">
    <property type="entry name" value="Bact_response_regulator"/>
</dbReference>
<dbReference type="AlphaFoldDB" id="A0AA97EJU4"/>
<dbReference type="InterPro" id="IPR001789">
    <property type="entry name" value="Sig_transdc_resp-reg_receiver"/>
</dbReference>
<dbReference type="PANTHER" id="PTHR44591">
    <property type="entry name" value="STRESS RESPONSE REGULATOR PROTEIN 1"/>
    <property type="match status" value="1"/>
</dbReference>
<protein>
    <submittedName>
        <fullName evidence="4">Response regulator</fullName>
    </submittedName>
</protein>
<organism evidence="4 5">
    <name type="scientific">Hwangdonia lutea</name>
    <dbReference type="NCBI Taxonomy" id="3075823"/>
    <lineage>
        <taxon>Bacteria</taxon>
        <taxon>Pseudomonadati</taxon>
        <taxon>Bacteroidota</taxon>
        <taxon>Flavobacteriia</taxon>
        <taxon>Flavobacteriales</taxon>
        <taxon>Flavobacteriaceae</taxon>
        <taxon>Hwangdonia</taxon>
    </lineage>
</organism>
<dbReference type="PANTHER" id="PTHR44591:SF3">
    <property type="entry name" value="RESPONSE REGULATORY DOMAIN-CONTAINING PROTEIN"/>
    <property type="match status" value="1"/>
</dbReference>
<gene>
    <name evidence="4" type="ORF">RNZ46_12350</name>
</gene>
<dbReference type="InterPro" id="IPR011006">
    <property type="entry name" value="CheY-like_superfamily"/>
</dbReference>
<name>A0AA97EJU4_9FLAO</name>
<dbReference type="GO" id="GO:0000160">
    <property type="term" value="P:phosphorelay signal transduction system"/>
    <property type="evidence" value="ECO:0007669"/>
    <property type="project" value="InterPro"/>
</dbReference>
<dbReference type="PROSITE" id="PS50110">
    <property type="entry name" value="RESPONSE_REGULATORY"/>
    <property type="match status" value="1"/>
</dbReference>
<dbReference type="EMBL" id="CP136521">
    <property type="protein sequence ID" value="WOD42779.1"/>
    <property type="molecule type" value="Genomic_DNA"/>
</dbReference>
<proteinExistence type="predicted"/>
<feature type="domain" description="Response regulatory" evidence="3">
    <location>
        <begin position="5"/>
        <end position="120"/>
    </location>
</feature>
<feature type="modified residue" description="4-aspartylphosphate" evidence="2">
    <location>
        <position position="54"/>
    </location>
</feature>
<dbReference type="SMART" id="SM00448">
    <property type="entry name" value="REC"/>
    <property type="match status" value="1"/>
</dbReference>
<evidence type="ECO:0000256" key="2">
    <source>
        <dbReference type="PROSITE-ProRule" id="PRU00169"/>
    </source>
</evidence>
<dbReference type="RefSeq" id="WP_316982470.1">
    <property type="nucleotide sequence ID" value="NZ_CP136521.1"/>
</dbReference>
<dbReference type="Gene3D" id="3.40.50.2300">
    <property type="match status" value="1"/>
</dbReference>
<dbReference type="Pfam" id="PF00072">
    <property type="entry name" value="Response_reg"/>
    <property type="match status" value="1"/>
</dbReference>
<keyword evidence="1 2" id="KW-0597">Phosphoprotein</keyword>
<evidence type="ECO:0000259" key="3">
    <source>
        <dbReference type="PROSITE" id="PS50110"/>
    </source>
</evidence>